<evidence type="ECO:0000313" key="9">
    <source>
        <dbReference type="EMBL" id="ETA06659.1"/>
    </source>
</evidence>
<keyword evidence="5 6" id="KW-0472">Membrane</keyword>
<evidence type="ECO:0000259" key="8">
    <source>
        <dbReference type="Pfam" id="PF13396"/>
    </source>
</evidence>
<evidence type="ECO:0000256" key="5">
    <source>
        <dbReference type="ARBA" id="ARBA00023136"/>
    </source>
</evidence>
<evidence type="ECO:0000256" key="4">
    <source>
        <dbReference type="ARBA" id="ARBA00022989"/>
    </source>
</evidence>
<dbReference type="Proteomes" id="UP000035035">
    <property type="component" value="Unassembled WGS sequence"/>
</dbReference>
<proteinExistence type="predicted"/>
<keyword evidence="2" id="KW-1003">Cell membrane</keyword>
<gene>
    <name evidence="9" type="ORF">V525_12075</name>
</gene>
<keyword evidence="4 6" id="KW-1133">Transmembrane helix</keyword>
<dbReference type="EMBL" id="AYXO01000021">
    <property type="protein sequence ID" value="ETA06659.1"/>
    <property type="molecule type" value="Genomic_DNA"/>
</dbReference>
<evidence type="ECO:0000256" key="1">
    <source>
        <dbReference type="ARBA" id="ARBA00004651"/>
    </source>
</evidence>
<dbReference type="InterPro" id="IPR018649">
    <property type="entry name" value="SHOCT"/>
</dbReference>
<accession>W9DE43</accession>
<evidence type="ECO:0000259" key="7">
    <source>
        <dbReference type="Pfam" id="PF09851"/>
    </source>
</evidence>
<comment type="subcellular location">
    <subcellularLocation>
        <location evidence="1">Cell membrane</location>
        <topology evidence="1">Multi-pass membrane protein</topology>
    </subcellularLocation>
</comment>
<name>W9DE43_9ACTN</name>
<organism evidence="9 10">
    <name type="scientific">Gordonia alkanivorans CGMCC 6845</name>
    <dbReference type="NCBI Taxonomy" id="1423140"/>
    <lineage>
        <taxon>Bacteria</taxon>
        <taxon>Bacillati</taxon>
        <taxon>Actinomycetota</taxon>
        <taxon>Actinomycetes</taxon>
        <taxon>Mycobacteriales</taxon>
        <taxon>Gordoniaceae</taxon>
        <taxon>Gordonia</taxon>
    </lineage>
</organism>
<dbReference type="AlphaFoldDB" id="W9DE43"/>
<dbReference type="PATRIC" id="fig|1423140.3.peg.2420"/>
<dbReference type="HOGENOM" id="CLU_126480_0_0_11"/>
<dbReference type="GO" id="GO:0005886">
    <property type="term" value="C:plasma membrane"/>
    <property type="evidence" value="ECO:0007669"/>
    <property type="project" value="UniProtKB-SubCell"/>
</dbReference>
<dbReference type="Pfam" id="PF09851">
    <property type="entry name" value="SHOCT"/>
    <property type="match status" value="1"/>
</dbReference>
<feature type="transmembrane region" description="Helical" evidence="6">
    <location>
        <begin position="44"/>
        <end position="64"/>
    </location>
</feature>
<dbReference type="Pfam" id="PF13396">
    <property type="entry name" value="PLDc_N"/>
    <property type="match status" value="1"/>
</dbReference>
<keyword evidence="10" id="KW-1185">Reference proteome</keyword>
<evidence type="ECO:0000256" key="6">
    <source>
        <dbReference type="SAM" id="Phobius"/>
    </source>
</evidence>
<evidence type="ECO:0000313" key="10">
    <source>
        <dbReference type="Proteomes" id="UP000035035"/>
    </source>
</evidence>
<keyword evidence="3 6" id="KW-0812">Transmembrane</keyword>
<reference evidence="9 10" key="1">
    <citation type="journal article" date="2014" name="Genome Announc.">
        <title>Draft Genome Sequence of Gordonia alkanivorans Strain CGMCC6845, a Halotolerant Hydrocarbon-Degrading Bacterium.</title>
        <authorList>
            <person name="Wang X."/>
            <person name="Jin D."/>
            <person name="Zhou L."/>
            <person name="Wu L."/>
            <person name="An W."/>
            <person name="Zhao L."/>
        </authorList>
    </citation>
    <scope>NUCLEOTIDE SEQUENCE [LARGE SCALE GENOMIC DNA]</scope>
    <source>
        <strain evidence="9 10">CGMCC 6845</strain>
    </source>
</reference>
<dbReference type="InterPro" id="IPR027379">
    <property type="entry name" value="CLS_N"/>
</dbReference>
<comment type="caution">
    <text evidence="9">The sequence shown here is derived from an EMBL/GenBank/DDBJ whole genome shotgun (WGS) entry which is preliminary data.</text>
</comment>
<sequence>MWDSFWDFIWYTIVIFAFVAYLIVLWHIITDLFRDKKASGWQKAVWVIFLIIFPYITAIVYLLAKGKGMAERQREAFTEAKQASDEYIKSVAGTSPTQQITEAKALLDSGAITPEEFEHLKAKALGGAA</sequence>
<feature type="domain" description="Cardiolipin synthase N-terminal" evidence="8">
    <location>
        <begin position="19"/>
        <end position="64"/>
    </location>
</feature>
<evidence type="ECO:0000256" key="2">
    <source>
        <dbReference type="ARBA" id="ARBA00022475"/>
    </source>
</evidence>
<feature type="domain" description="SHOCT" evidence="7">
    <location>
        <begin position="99"/>
        <end position="125"/>
    </location>
</feature>
<protein>
    <submittedName>
        <fullName evidence="9">Membrane protein</fullName>
    </submittedName>
</protein>
<dbReference type="RefSeq" id="WP_035755254.1">
    <property type="nucleotide sequence ID" value="NZ_KI629811.1"/>
</dbReference>
<evidence type="ECO:0000256" key="3">
    <source>
        <dbReference type="ARBA" id="ARBA00022692"/>
    </source>
</evidence>
<feature type="transmembrane region" description="Helical" evidence="6">
    <location>
        <begin position="9"/>
        <end position="29"/>
    </location>
</feature>